<dbReference type="InterPro" id="IPR005119">
    <property type="entry name" value="LysR_subst-bd"/>
</dbReference>
<gene>
    <name evidence="6" type="ORF">FRZ44_42260</name>
</gene>
<sequence>MVKKLPPLNWLRTFEVAATTMSFTAAARELGITQSAVSQQVRLLESHLGRPLFHRLPRGLRLTEAGDALLPLLGDAFTQIANGTAEIFGDLARVRLMVRATTSFAALWLVPRLARFRARHPDIEFRLTSSIWAADYPDPAVDLEIRYGTGRWSGLKSDRITWDELFPVCSPDWANGPQRMTRPEDLGRRTLLHVFGFRDGWPEWLAKAGLTDKIDGASGLEFDLGLAALDLAERGVGVALGRTCYAAERIAAGRLIEPFRIRLPTDEAFYLVSAEGRPSTAAAVAFRTWVLEEAATARRQG</sequence>
<keyword evidence="4" id="KW-0804">Transcription</keyword>
<dbReference type="SUPFAM" id="SSF53850">
    <property type="entry name" value="Periplasmic binding protein-like II"/>
    <property type="match status" value="1"/>
</dbReference>
<dbReference type="AlphaFoldDB" id="A0A5J6MQL0"/>
<evidence type="ECO:0000259" key="5">
    <source>
        <dbReference type="PROSITE" id="PS50931"/>
    </source>
</evidence>
<dbReference type="GO" id="GO:0006351">
    <property type="term" value="P:DNA-templated transcription"/>
    <property type="evidence" value="ECO:0007669"/>
    <property type="project" value="TreeGrafter"/>
</dbReference>
<dbReference type="EMBL" id="CP042906">
    <property type="protein sequence ID" value="QEX18915.1"/>
    <property type="molecule type" value="Genomic_DNA"/>
</dbReference>
<dbReference type="PANTHER" id="PTHR30537:SF74">
    <property type="entry name" value="HTH-TYPE TRANSCRIPTIONAL REGULATOR TRPI"/>
    <property type="match status" value="1"/>
</dbReference>
<dbReference type="InterPro" id="IPR036390">
    <property type="entry name" value="WH_DNA-bd_sf"/>
</dbReference>
<evidence type="ECO:0000313" key="7">
    <source>
        <dbReference type="Proteomes" id="UP000326202"/>
    </source>
</evidence>
<dbReference type="KEGG" id="htq:FRZ44_42260"/>
<dbReference type="InterPro" id="IPR058163">
    <property type="entry name" value="LysR-type_TF_proteobact-type"/>
</dbReference>
<dbReference type="PROSITE" id="PS50931">
    <property type="entry name" value="HTH_LYSR"/>
    <property type="match status" value="1"/>
</dbReference>
<protein>
    <submittedName>
        <fullName evidence="6">Transcriptional regulator</fullName>
    </submittedName>
</protein>
<evidence type="ECO:0000256" key="1">
    <source>
        <dbReference type="ARBA" id="ARBA00009437"/>
    </source>
</evidence>
<accession>A0A5J6MQL0</accession>
<dbReference type="PANTHER" id="PTHR30537">
    <property type="entry name" value="HTH-TYPE TRANSCRIPTIONAL REGULATOR"/>
    <property type="match status" value="1"/>
</dbReference>
<evidence type="ECO:0000256" key="2">
    <source>
        <dbReference type="ARBA" id="ARBA00023015"/>
    </source>
</evidence>
<evidence type="ECO:0000256" key="4">
    <source>
        <dbReference type="ARBA" id="ARBA00023163"/>
    </source>
</evidence>
<dbReference type="PRINTS" id="PR00039">
    <property type="entry name" value="HTHLYSR"/>
</dbReference>
<dbReference type="InterPro" id="IPR036388">
    <property type="entry name" value="WH-like_DNA-bd_sf"/>
</dbReference>
<name>A0A5J6MQL0_9PROT</name>
<dbReference type="SUPFAM" id="SSF46785">
    <property type="entry name" value="Winged helix' DNA-binding domain"/>
    <property type="match status" value="1"/>
</dbReference>
<dbReference type="Pfam" id="PF00126">
    <property type="entry name" value="HTH_1"/>
    <property type="match status" value="1"/>
</dbReference>
<dbReference type="Gene3D" id="1.10.10.10">
    <property type="entry name" value="Winged helix-like DNA-binding domain superfamily/Winged helix DNA-binding domain"/>
    <property type="match status" value="1"/>
</dbReference>
<dbReference type="Gene3D" id="3.40.190.10">
    <property type="entry name" value="Periplasmic binding protein-like II"/>
    <property type="match status" value="2"/>
</dbReference>
<dbReference type="NCBIfam" id="NF008352">
    <property type="entry name" value="PRK11139.1"/>
    <property type="match status" value="1"/>
</dbReference>
<evidence type="ECO:0000256" key="3">
    <source>
        <dbReference type="ARBA" id="ARBA00023125"/>
    </source>
</evidence>
<keyword evidence="7" id="KW-1185">Reference proteome</keyword>
<feature type="domain" description="HTH lysR-type" evidence="5">
    <location>
        <begin position="6"/>
        <end position="63"/>
    </location>
</feature>
<dbReference type="Proteomes" id="UP000326202">
    <property type="component" value="Chromosome"/>
</dbReference>
<dbReference type="GO" id="GO:0043565">
    <property type="term" value="F:sequence-specific DNA binding"/>
    <property type="evidence" value="ECO:0007669"/>
    <property type="project" value="TreeGrafter"/>
</dbReference>
<dbReference type="Pfam" id="PF03466">
    <property type="entry name" value="LysR_substrate"/>
    <property type="match status" value="1"/>
</dbReference>
<keyword evidence="3" id="KW-0238">DNA-binding</keyword>
<organism evidence="6 7">
    <name type="scientific">Hypericibacter terrae</name>
    <dbReference type="NCBI Taxonomy" id="2602015"/>
    <lineage>
        <taxon>Bacteria</taxon>
        <taxon>Pseudomonadati</taxon>
        <taxon>Pseudomonadota</taxon>
        <taxon>Alphaproteobacteria</taxon>
        <taxon>Rhodospirillales</taxon>
        <taxon>Dongiaceae</taxon>
        <taxon>Hypericibacter</taxon>
    </lineage>
</organism>
<proteinExistence type="inferred from homology"/>
<reference evidence="6 7" key="1">
    <citation type="submission" date="2019-08" db="EMBL/GenBank/DDBJ databases">
        <title>Hyperibacter terrae gen. nov., sp. nov. and Hyperibacter viscosus sp. nov., two new members in the family Rhodospirillaceae isolated from the rhizosphere of Hypericum perforatum.</title>
        <authorList>
            <person name="Noviana Z."/>
        </authorList>
    </citation>
    <scope>NUCLEOTIDE SEQUENCE [LARGE SCALE GENOMIC DNA]</scope>
    <source>
        <strain evidence="6 7">R5913</strain>
    </source>
</reference>
<evidence type="ECO:0000313" key="6">
    <source>
        <dbReference type="EMBL" id="QEX18915.1"/>
    </source>
</evidence>
<dbReference type="CDD" id="cd08432">
    <property type="entry name" value="PBP2_GcdR_TrpI_HvrB_AmpR_like"/>
    <property type="match status" value="1"/>
</dbReference>
<dbReference type="GO" id="GO:0003700">
    <property type="term" value="F:DNA-binding transcription factor activity"/>
    <property type="evidence" value="ECO:0007669"/>
    <property type="project" value="InterPro"/>
</dbReference>
<comment type="similarity">
    <text evidence="1">Belongs to the LysR transcriptional regulatory family.</text>
</comment>
<keyword evidence="2" id="KW-0805">Transcription regulation</keyword>
<dbReference type="InterPro" id="IPR000847">
    <property type="entry name" value="LysR_HTH_N"/>
</dbReference>
<dbReference type="OrthoDB" id="9807765at2"/>